<organism evidence="3 4">
    <name type="scientific">Paenibacillus hexagrammi</name>
    <dbReference type="NCBI Taxonomy" id="2908839"/>
    <lineage>
        <taxon>Bacteria</taxon>
        <taxon>Bacillati</taxon>
        <taxon>Bacillota</taxon>
        <taxon>Bacilli</taxon>
        <taxon>Bacillales</taxon>
        <taxon>Paenibacillaceae</taxon>
        <taxon>Paenibacillus</taxon>
    </lineage>
</organism>
<dbReference type="Gene3D" id="3.60.40.10">
    <property type="entry name" value="PPM-type phosphatase domain"/>
    <property type="match status" value="1"/>
</dbReference>
<keyword evidence="1" id="KW-0812">Transmembrane</keyword>
<evidence type="ECO:0000256" key="1">
    <source>
        <dbReference type="SAM" id="Phobius"/>
    </source>
</evidence>
<evidence type="ECO:0000313" key="3">
    <source>
        <dbReference type="EMBL" id="UJF32218.1"/>
    </source>
</evidence>
<proteinExistence type="predicted"/>
<dbReference type="InterPro" id="IPR036457">
    <property type="entry name" value="PPM-type-like_dom_sf"/>
</dbReference>
<accession>A0ABY3SFI4</accession>
<evidence type="ECO:0000313" key="4">
    <source>
        <dbReference type="Proteomes" id="UP001649230"/>
    </source>
</evidence>
<feature type="domain" description="PPM-type phosphatase" evidence="2">
    <location>
        <begin position="46"/>
        <end position="284"/>
    </location>
</feature>
<keyword evidence="1" id="KW-1133">Transmembrane helix</keyword>
<dbReference type="EMBL" id="CP090978">
    <property type="protein sequence ID" value="UJF32218.1"/>
    <property type="molecule type" value="Genomic_DNA"/>
</dbReference>
<gene>
    <name evidence="3" type="ORF">L0M14_21210</name>
</gene>
<protein>
    <submittedName>
        <fullName evidence="3">Protein phosphatase 2C domain-containing protein</fullName>
    </submittedName>
</protein>
<keyword evidence="4" id="KW-1185">Reference proteome</keyword>
<evidence type="ECO:0000259" key="2">
    <source>
        <dbReference type="PROSITE" id="PS51746"/>
    </source>
</evidence>
<name>A0ABY3SFI4_9BACL</name>
<dbReference type="SMART" id="SM00331">
    <property type="entry name" value="PP2C_SIG"/>
    <property type="match status" value="1"/>
</dbReference>
<sequence>MRQIANWLITPEAVPYTVLTGWGILFILLLLLRGQLKARLSFPAIRVGNGQTIGLREEQDDYFATAFMEHGALAVLGDGISGMANGRLASTAAVTVFVKEFQRLGRSADLRSFFAGTARRSNEEIVSSLGGGRGGTTLVAAVVSDGLLYWGSVGDSILTVYRNGEFIPINSRQTFGSVLQSRYLSGEITKEEAVTNPLQHRLVNYLGHEGFKDIEVGNEPFRLQKKDKVILCSDGVYHALTEMEIEQLLRSSRHPQQAAERIIEAVEAKGRSNQDNATIVILDKGW</sequence>
<dbReference type="Pfam" id="PF13672">
    <property type="entry name" value="PP2C_2"/>
    <property type="match status" value="1"/>
</dbReference>
<dbReference type="InterPro" id="IPR001932">
    <property type="entry name" value="PPM-type_phosphatase-like_dom"/>
</dbReference>
<keyword evidence="1" id="KW-0472">Membrane</keyword>
<dbReference type="Proteomes" id="UP001649230">
    <property type="component" value="Chromosome"/>
</dbReference>
<dbReference type="SMART" id="SM00332">
    <property type="entry name" value="PP2Cc"/>
    <property type="match status" value="1"/>
</dbReference>
<dbReference type="PROSITE" id="PS51746">
    <property type="entry name" value="PPM_2"/>
    <property type="match status" value="1"/>
</dbReference>
<feature type="transmembrane region" description="Helical" evidence="1">
    <location>
        <begin position="13"/>
        <end position="32"/>
    </location>
</feature>
<dbReference type="RefSeq" id="WP_235118562.1">
    <property type="nucleotide sequence ID" value="NZ_CP090978.1"/>
</dbReference>
<dbReference type="SUPFAM" id="SSF81606">
    <property type="entry name" value="PP2C-like"/>
    <property type="match status" value="1"/>
</dbReference>
<reference evidence="3 4" key="1">
    <citation type="journal article" date="2024" name="Int. J. Syst. Evol. Microbiol.">
        <title>Paenibacillus hexagrammi sp. nov., a novel bacterium isolated from the gut content of Hexagrammos agrammus.</title>
        <authorList>
            <person name="Jung H.K."/>
            <person name="Kim D.G."/>
            <person name="Zin H."/>
            <person name="Park J."/>
            <person name="Jung H."/>
            <person name="Kim Y.O."/>
            <person name="Kong H.J."/>
            <person name="Kim J.W."/>
            <person name="Kim Y.S."/>
        </authorList>
    </citation>
    <scope>NUCLEOTIDE SEQUENCE [LARGE SCALE GENOMIC DNA]</scope>
    <source>
        <strain evidence="3 4">YPD9-1</strain>
    </source>
</reference>